<evidence type="ECO:0000256" key="8">
    <source>
        <dbReference type="ARBA" id="ARBA00023125"/>
    </source>
</evidence>
<dbReference type="GO" id="GO:0051539">
    <property type="term" value="F:4 iron, 4 sulfur cluster binding"/>
    <property type="evidence" value="ECO:0007669"/>
    <property type="project" value="UniProtKB-UniRule"/>
</dbReference>
<comment type="subcellular location">
    <subcellularLocation>
        <location evidence="1 11">Cytoplasm</location>
    </subcellularLocation>
</comment>
<dbReference type="GO" id="GO:0047134">
    <property type="term" value="F:protein-disulfide reductase [NAD(P)H] activity"/>
    <property type="evidence" value="ECO:0007669"/>
    <property type="project" value="TreeGrafter"/>
</dbReference>
<dbReference type="Pfam" id="PF02467">
    <property type="entry name" value="Whib"/>
    <property type="match status" value="1"/>
</dbReference>
<evidence type="ECO:0000256" key="12">
    <source>
        <dbReference type="SAM" id="MobiDB-lite"/>
    </source>
</evidence>
<organism evidence="14 15">
    <name type="scientific">Streptomyces himalayensis subsp. aureolus</name>
    <dbReference type="NCBI Taxonomy" id="2758039"/>
    <lineage>
        <taxon>Bacteria</taxon>
        <taxon>Bacillati</taxon>
        <taxon>Actinomycetota</taxon>
        <taxon>Actinomycetes</taxon>
        <taxon>Kitasatosporales</taxon>
        <taxon>Streptomycetaceae</taxon>
        <taxon>Streptomyces</taxon>
        <taxon>Streptomyces himalayensis</taxon>
    </lineage>
</organism>
<sequence>MHHTTNIPVSHRYRHRLRGDQTWQADAACQTNDHHQVDPEWFFPDPDETGKIAAAKTLCNQCPVRRACLDAALETGDTFGIRGGLTEEERQHLHQNIATRLDYSRVNEAVAGRDIHLTKAERRAVIRAAYQQGLPEERLAWILQVTYEHAQKLYRAARRAERNRELRQKKLRSKAAQAGDFRRAA</sequence>
<feature type="binding site" evidence="11">
    <location>
        <position position="68"/>
    </location>
    <ligand>
        <name>[4Fe-4S] cluster</name>
        <dbReference type="ChEBI" id="CHEBI:49883"/>
    </ligand>
</feature>
<evidence type="ECO:0000256" key="11">
    <source>
        <dbReference type="HAMAP-Rule" id="MF_01479"/>
    </source>
</evidence>
<dbReference type="GO" id="GO:0045892">
    <property type="term" value="P:negative regulation of DNA-templated transcription"/>
    <property type="evidence" value="ECO:0007669"/>
    <property type="project" value="TreeGrafter"/>
</dbReference>
<keyword evidence="11" id="KW-0963">Cytoplasm</keyword>
<dbReference type="AlphaFoldDB" id="A0A7W2D3F7"/>
<evidence type="ECO:0000256" key="5">
    <source>
        <dbReference type="ARBA" id="ARBA00023004"/>
    </source>
</evidence>
<dbReference type="HAMAP" id="MF_01479">
    <property type="entry name" value="WhiB"/>
    <property type="match status" value="1"/>
</dbReference>
<keyword evidence="5 11" id="KW-0408">Iron</keyword>
<evidence type="ECO:0000256" key="10">
    <source>
        <dbReference type="ARBA" id="ARBA00023163"/>
    </source>
</evidence>
<comment type="cofactor">
    <cofactor evidence="11">
        <name>[4Fe-4S] cluster</name>
        <dbReference type="ChEBI" id="CHEBI:49883"/>
    </cofactor>
    <text evidence="11">Binds 1 [4Fe-4S] cluster per subunit. Following nitrosylation of the [4Fe-4S] cluster binds 1 [4Fe-8(NO)] cluster per subunit.</text>
</comment>
<feature type="binding site" evidence="11">
    <location>
        <position position="29"/>
    </location>
    <ligand>
        <name>[4Fe-4S] cluster</name>
        <dbReference type="ChEBI" id="CHEBI:49883"/>
    </ligand>
</feature>
<dbReference type="InterPro" id="IPR034768">
    <property type="entry name" value="4FE4S_WBL"/>
</dbReference>
<comment type="caution">
    <text evidence="14">The sequence shown here is derived from an EMBL/GenBank/DDBJ whole genome shotgun (WGS) entry which is preliminary data.</text>
</comment>
<comment type="PTM">
    <text evidence="11">Upon Fe-S cluster removal intramolecular disulfide bonds are formed.</text>
</comment>
<feature type="binding site" evidence="11">
    <location>
        <position position="62"/>
    </location>
    <ligand>
        <name>[4Fe-4S] cluster</name>
        <dbReference type="ChEBI" id="CHEBI:49883"/>
    </ligand>
</feature>
<name>A0A7W2D3F7_9ACTN</name>
<comment type="similarity">
    <text evidence="2 11">Belongs to the WhiB family.</text>
</comment>
<evidence type="ECO:0000259" key="13">
    <source>
        <dbReference type="PROSITE" id="PS51674"/>
    </source>
</evidence>
<feature type="binding site" evidence="11">
    <location>
        <position position="59"/>
    </location>
    <ligand>
        <name>[4Fe-4S] cluster</name>
        <dbReference type="ChEBI" id="CHEBI:49883"/>
    </ligand>
</feature>
<accession>A0A7W2D3F7</accession>
<dbReference type="GO" id="GO:0046872">
    <property type="term" value="F:metal ion binding"/>
    <property type="evidence" value="ECO:0007669"/>
    <property type="project" value="UniProtKB-KW"/>
</dbReference>
<reference evidence="14 15" key="1">
    <citation type="submission" date="2020-07" db="EMBL/GenBank/DDBJ databases">
        <title>Streptomyces isolated from Indian soil.</title>
        <authorList>
            <person name="Mandal S."/>
            <person name="Maiti P.K."/>
        </authorList>
    </citation>
    <scope>NUCLEOTIDE SEQUENCE [LARGE SCALE GENOMIC DNA]</scope>
    <source>
        <strain evidence="14 15">PSKA54</strain>
    </source>
</reference>
<keyword evidence="15" id="KW-1185">Reference proteome</keyword>
<dbReference type="GO" id="GO:0005737">
    <property type="term" value="C:cytoplasm"/>
    <property type="evidence" value="ECO:0007669"/>
    <property type="project" value="UniProtKB-SubCell"/>
</dbReference>
<keyword evidence="10 11" id="KW-0804">Transcription</keyword>
<keyword evidence="8 11" id="KW-0238">DNA-binding</keyword>
<evidence type="ECO:0000256" key="3">
    <source>
        <dbReference type="ARBA" id="ARBA00022485"/>
    </source>
</evidence>
<dbReference type="GO" id="GO:0003677">
    <property type="term" value="F:DNA binding"/>
    <property type="evidence" value="ECO:0007669"/>
    <property type="project" value="UniProtKB-UniRule"/>
</dbReference>
<evidence type="ECO:0000313" key="14">
    <source>
        <dbReference type="EMBL" id="MBA4864049.1"/>
    </source>
</evidence>
<dbReference type="GO" id="GO:0045454">
    <property type="term" value="P:cell redox homeostasis"/>
    <property type="evidence" value="ECO:0007669"/>
    <property type="project" value="TreeGrafter"/>
</dbReference>
<evidence type="ECO:0000256" key="2">
    <source>
        <dbReference type="ARBA" id="ARBA00006597"/>
    </source>
</evidence>
<evidence type="ECO:0000313" key="15">
    <source>
        <dbReference type="Proteomes" id="UP000586976"/>
    </source>
</evidence>
<dbReference type="PANTHER" id="PTHR38839">
    <property type="entry name" value="TRANSCRIPTIONAL REGULATOR WHID-RELATED"/>
    <property type="match status" value="1"/>
</dbReference>
<dbReference type="PROSITE" id="PS51674">
    <property type="entry name" value="4FE4S_WBL"/>
    <property type="match status" value="1"/>
</dbReference>
<keyword evidence="6 11" id="KW-0411">Iron-sulfur</keyword>
<dbReference type="EMBL" id="JACEQY010000025">
    <property type="protein sequence ID" value="MBA4864049.1"/>
    <property type="molecule type" value="Genomic_DNA"/>
</dbReference>
<evidence type="ECO:0000256" key="7">
    <source>
        <dbReference type="ARBA" id="ARBA00023015"/>
    </source>
</evidence>
<dbReference type="GO" id="GO:0035731">
    <property type="term" value="F:dinitrosyl-iron complex binding"/>
    <property type="evidence" value="ECO:0007669"/>
    <property type="project" value="UniProtKB-UniRule"/>
</dbReference>
<evidence type="ECO:0000256" key="9">
    <source>
        <dbReference type="ARBA" id="ARBA00023157"/>
    </source>
</evidence>
<comment type="PTM">
    <text evidence="11">The Fe-S cluster can be nitrosylated by nitric oxide (NO).</text>
</comment>
<evidence type="ECO:0000256" key="1">
    <source>
        <dbReference type="ARBA" id="ARBA00004496"/>
    </source>
</evidence>
<dbReference type="RefSeq" id="WP_181865721.1">
    <property type="nucleotide sequence ID" value="NZ_JACEQY010000025.1"/>
</dbReference>
<proteinExistence type="inferred from homology"/>
<evidence type="ECO:0000256" key="4">
    <source>
        <dbReference type="ARBA" id="ARBA00022723"/>
    </source>
</evidence>
<keyword evidence="3 11" id="KW-0004">4Fe-4S</keyword>
<dbReference type="InterPro" id="IPR003482">
    <property type="entry name" value="Whib"/>
</dbReference>
<protein>
    <recommendedName>
        <fullName evidence="11">Transcriptional regulator WhiB</fullName>
    </recommendedName>
</protein>
<feature type="domain" description="4Fe-4S Wbl-type" evidence="13">
    <location>
        <begin position="28"/>
        <end position="92"/>
    </location>
</feature>
<evidence type="ECO:0000256" key="6">
    <source>
        <dbReference type="ARBA" id="ARBA00023014"/>
    </source>
</evidence>
<keyword evidence="7 11" id="KW-0805">Transcription regulation</keyword>
<feature type="region of interest" description="Disordered" evidence="12">
    <location>
        <begin position="165"/>
        <end position="185"/>
    </location>
</feature>
<keyword evidence="9 11" id="KW-1015">Disulfide bond</keyword>
<keyword evidence="4 11" id="KW-0479">Metal-binding</keyword>
<dbReference type="Proteomes" id="UP000586976">
    <property type="component" value="Unassembled WGS sequence"/>
</dbReference>
<comment type="function">
    <text evidence="11">Acts as a transcriptional regulator. Probably redox-responsive. The apo- but not holo-form probably binds DNA.</text>
</comment>
<gene>
    <name evidence="11" type="primary">whiB</name>
    <name evidence="14" type="ORF">H1V43_22355</name>
</gene>